<sequence>MPEAEFVESGDGTRIGYLKEGTGPGLVLVQGAMGDVRSYRDFAAALSTRFTVITAERRGRGLSPRTFDGRHTIDRDVEDVAAVMRATGAAYLFGLSSGAVITLEAARTLDLVRRAVVYEPPFYPEGISREGIAALNSEIENGSLSSALVGSLLTARTAPAVIRRAPRALARLLARFVLEVDARRPGDRALLRNLLPGVRYDFAVVAGVDGQMESFATIDKPVLVLSGSRSPAFLQQSARQLVEILADARLVRLKGLGHDGPWNSGDPLAVANAVGNFLVPSVP</sequence>
<dbReference type="EMBL" id="WLYK01000004">
    <property type="protein sequence ID" value="MTD14663.1"/>
    <property type="molecule type" value="Genomic_DNA"/>
</dbReference>
<comment type="caution">
    <text evidence="2">The sequence shown here is derived from an EMBL/GenBank/DDBJ whole genome shotgun (WGS) entry which is preliminary data.</text>
</comment>
<feature type="domain" description="AB hydrolase-1" evidence="1">
    <location>
        <begin position="26"/>
        <end position="272"/>
    </location>
</feature>
<proteinExistence type="predicted"/>
<dbReference type="InterPro" id="IPR000073">
    <property type="entry name" value="AB_hydrolase_1"/>
</dbReference>
<dbReference type="PANTHER" id="PTHR43194">
    <property type="entry name" value="HYDROLASE ALPHA/BETA FOLD FAMILY"/>
    <property type="match status" value="1"/>
</dbReference>
<evidence type="ECO:0000313" key="2">
    <source>
        <dbReference type="EMBL" id="MTD14663.1"/>
    </source>
</evidence>
<dbReference type="InterPro" id="IPR029058">
    <property type="entry name" value="AB_hydrolase_fold"/>
</dbReference>
<protein>
    <submittedName>
        <fullName evidence="2">Alpha/beta fold hydrolase</fullName>
    </submittedName>
</protein>
<dbReference type="PANTHER" id="PTHR43194:SF2">
    <property type="entry name" value="PEROXISOMAL MEMBRANE PROTEIN LPX1"/>
    <property type="match status" value="1"/>
</dbReference>
<dbReference type="GO" id="GO:0016787">
    <property type="term" value="F:hydrolase activity"/>
    <property type="evidence" value="ECO:0007669"/>
    <property type="project" value="UniProtKB-KW"/>
</dbReference>
<keyword evidence="2" id="KW-0378">Hydrolase</keyword>
<evidence type="ECO:0000313" key="3">
    <source>
        <dbReference type="Proteomes" id="UP000460221"/>
    </source>
</evidence>
<keyword evidence="3" id="KW-1185">Reference proteome</keyword>
<dbReference type="AlphaFoldDB" id="A0A7K1FN61"/>
<dbReference type="InterPro" id="IPR050228">
    <property type="entry name" value="Carboxylesterase_BioH"/>
</dbReference>
<evidence type="ECO:0000259" key="1">
    <source>
        <dbReference type="Pfam" id="PF12697"/>
    </source>
</evidence>
<name>A0A7K1FN61_9ACTN</name>
<accession>A0A7K1FN61</accession>
<gene>
    <name evidence="2" type="ORF">GIS00_11985</name>
</gene>
<dbReference type="SUPFAM" id="SSF53474">
    <property type="entry name" value="alpha/beta-Hydrolases"/>
    <property type="match status" value="1"/>
</dbReference>
<dbReference type="Gene3D" id="3.40.50.1820">
    <property type="entry name" value="alpha/beta hydrolase"/>
    <property type="match status" value="1"/>
</dbReference>
<organism evidence="2 3">
    <name type="scientific">Nakamurella alba</name>
    <dbReference type="NCBI Taxonomy" id="2665158"/>
    <lineage>
        <taxon>Bacteria</taxon>
        <taxon>Bacillati</taxon>
        <taxon>Actinomycetota</taxon>
        <taxon>Actinomycetes</taxon>
        <taxon>Nakamurellales</taxon>
        <taxon>Nakamurellaceae</taxon>
        <taxon>Nakamurella</taxon>
    </lineage>
</organism>
<reference evidence="2 3" key="1">
    <citation type="submission" date="2019-11" db="EMBL/GenBank/DDBJ databases">
        <authorList>
            <person name="Jiang L.-Q."/>
        </authorList>
    </citation>
    <scope>NUCLEOTIDE SEQUENCE [LARGE SCALE GENOMIC DNA]</scope>
    <source>
        <strain evidence="2 3">YIM 132087</strain>
    </source>
</reference>
<dbReference type="RefSeq" id="WP_154768699.1">
    <property type="nucleotide sequence ID" value="NZ_WLYK01000004.1"/>
</dbReference>
<dbReference type="Proteomes" id="UP000460221">
    <property type="component" value="Unassembled WGS sequence"/>
</dbReference>
<dbReference type="Pfam" id="PF12697">
    <property type="entry name" value="Abhydrolase_6"/>
    <property type="match status" value="1"/>
</dbReference>